<accession>A0A0A2B6E0</accession>
<evidence type="ECO:0000313" key="1">
    <source>
        <dbReference type="EMBL" id="KGG08154.1"/>
    </source>
</evidence>
<sequence>MSKACNLSLNEGDFFSDKKPANTGKYISKSHSLERKLESRGRFIRSSRKNPCPICDRTKDDKCAWNSEVIHCYNGISNYPPRGMKLGEVFHVDYGPTRDWALVKKNAGFSGNHWIFIPDKPIGNAKPLIKKHIPKVSIPRLNKLFNVVYDNVQEALKPELSFLNLQQLEAVSVKTTEALAETKTILAMSKQFSQQQLINDIQLANLFETTRTFYHQLSNRAEQIKQFRVDFLGEMEVGSDHI</sequence>
<organism evidence="1 2">
    <name type="scientific">Prochlorococcus marinus str. SB</name>
    <dbReference type="NCBI Taxonomy" id="59926"/>
    <lineage>
        <taxon>Bacteria</taxon>
        <taxon>Bacillati</taxon>
        <taxon>Cyanobacteriota</taxon>
        <taxon>Cyanophyceae</taxon>
        <taxon>Synechococcales</taxon>
        <taxon>Prochlorococcaceae</taxon>
        <taxon>Prochlorococcus</taxon>
    </lineage>
</organism>
<gene>
    <name evidence="1" type="ORF">EV02_0822</name>
</gene>
<comment type="caution">
    <text evidence="1">The sequence shown here is derived from an EMBL/GenBank/DDBJ whole genome shotgun (WGS) entry which is preliminary data.</text>
</comment>
<dbReference type="STRING" id="59926.EV02_0822"/>
<dbReference type="AlphaFoldDB" id="A0A0A2B6E0"/>
<dbReference type="EMBL" id="JNAS01000002">
    <property type="protein sequence ID" value="KGG08154.1"/>
    <property type="molecule type" value="Genomic_DNA"/>
</dbReference>
<protein>
    <submittedName>
        <fullName evidence="1">Uncharacterized protein</fullName>
    </submittedName>
</protein>
<dbReference type="Proteomes" id="UP000030345">
    <property type="component" value="Unassembled WGS sequence"/>
</dbReference>
<name>A0A0A2B6E0_PROMR</name>
<proteinExistence type="predicted"/>
<reference evidence="2" key="1">
    <citation type="journal article" date="2014" name="Sci. Data">
        <title>Genomes of diverse isolates of the marine cyanobacterium Prochlorococcus.</title>
        <authorList>
            <person name="Biller S."/>
            <person name="Berube P."/>
            <person name="Thompson J."/>
            <person name="Kelly L."/>
            <person name="Roggensack S."/>
            <person name="Awad L."/>
            <person name="Roache-Johnson K."/>
            <person name="Ding H."/>
            <person name="Giovannoni S.J."/>
            <person name="Moore L.R."/>
            <person name="Chisholm S.W."/>
        </authorList>
    </citation>
    <scope>NUCLEOTIDE SEQUENCE [LARGE SCALE GENOMIC DNA]</scope>
    <source>
        <strain evidence="2">SB</strain>
    </source>
</reference>
<evidence type="ECO:0000313" key="2">
    <source>
        <dbReference type="Proteomes" id="UP000030345"/>
    </source>
</evidence>